<dbReference type="GO" id="GO:0035925">
    <property type="term" value="F:mRNA 3'-UTR AU-rich region binding"/>
    <property type="evidence" value="ECO:0007669"/>
    <property type="project" value="TreeGrafter"/>
</dbReference>
<dbReference type="SUPFAM" id="SSF51735">
    <property type="entry name" value="NAD(P)-binding Rossmann-fold domains"/>
    <property type="match status" value="1"/>
</dbReference>
<accession>A0A7L5AL99</accession>
<dbReference type="InterPro" id="IPR020843">
    <property type="entry name" value="ER"/>
</dbReference>
<dbReference type="Gene3D" id="3.90.180.10">
    <property type="entry name" value="Medium-chain alcohol dehydrogenases, catalytic domain"/>
    <property type="match status" value="1"/>
</dbReference>
<dbReference type="AlphaFoldDB" id="A0A7L5AL99"/>
<dbReference type="Gene3D" id="3.40.50.720">
    <property type="entry name" value="NAD(P)-binding Rossmann-like Domain"/>
    <property type="match status" value="1"/>
</dbReference>
<dbReference type="CDD" id="cd05289">
    <property type="entry name" value="MDR_like_2"/>
    <property type="match status" value="1"/>
</dbReference>
<feature type="domain" description="Enoyl reductase (ER)" evidence="3">
    <location>
        <begin position="17"/>
        <end position="309"/>
    </location>
</feature>
<dbReference type="Proteomes" id="UP000464507">
    <property type="component" value="Chromosome"/>
</dbReference>
<dbReference type="GO" id="GO:0070402">
    <property type="term" value="F:NADPH binding"/>
    <property type="evidence" value="ECO:0007669"/>
    <property type="project" value="TreeGrafter"/>
</dbReference>
<reference evidence="4 5" key="1">
    <citation type="submission" date="2016-09" db="EMBL/GenBank/DDBJ databases">
        <title>Complete genome sequence of microbes from the polar regions.</title>
        <authorList>
            <person name="Liao L."/>
            <person name="Chen B."/>
        </authorList>
    </citation>
    <scope>NUCLEOTIDE SEQUENCE [LARGE SCALE GENOMIC DNA]</scope>
    <source>
        <strain evidence="4 5">ZS314</strain>
    </source>
</reference>
<protein>
    <submittedName>
        <fullName evidence="4">Zinc-binding dehydrogenase</fullName>
    </submittedName>
</protein>
<dbReference type="InterPro" id="IPR013154">
    <property type="entry name" value="ADH-like_N"/>
</dbReference>
<dbReference type="InterPro" id="IPR011032">
    <property type="entry name" value="GroES-like_sf"/>
</dbReference>
<evidence type="ECO:0000256" key="2">
    <source>
        <dbReference type="ARBA" id="ARBA00023002"/>
    </source>
</evidence>
<dbReference type="Pfam" id="PF13602">
    <property type="entry name" value="ADH_zinc_N_2"/>
    <property type="match status" value="1"/>
</dbReference>
<keyword evidence="2" id="KW-0560">Oxidoreductase</keyword>
<dbReference type="GO" id="GO:0005829">
    <property type="term" value="C:cytosol"/>
    <property type="evidence" value="ECO:0007669"/>
    <property type="project" value="TreeGrafter"/>
</dbReference>
<dbReference type="SMART" id="SM00829">
    <property type="entry name" value="PKS_ER"/>
    <property type="match status" value="1"/>
</dbReference>
<dbReference type="SUPFAM" id="SSF50129">
    <property type="entry name" value="GroES-like"/>
    <property type="match status" value="1"/>
</dbReference>
<evidence type="ECO:0000259" key="3">
    <source>
        <dbReference type="SMART" id="SM00829"/>
    </source>
</evidence>
<dbReference type="KEGG" id="mant:BHD05_13995"/>
<dbReference type="RefSeq" id="WP_161886982.1">
    <property type="nucleotide sequence ID" value="NZ_CP017146.1"/>
</dbReference>
<keyword evidence="1" id="KW-0521">NADP</keyword>
<organism evidence="4 5">
    <name type="scientific">Marisediminicola antarctica</name>
    <dbReference type="NCBI Taxonomy" id="674079"/>
    <lineage>
        <taxon>Bacteria</taxon>
        <taxon>Bacillati</taxon>
        <taxon>Actinomycetota</taxon>
        <taxon>Actinomycetes</taxon>
        <taxon>Micrococcales</taxon>
        <taxon>Microbacteriaceae</taxon>
        <taxon>Marisediminicola</taxon>
    </lineage>
</organism>
<dbReference type="PANTHER" id="PTHR48106:SF7">
    <property type="entry name" value="DEHYDROGENASE, ZINC-CONTAINING, PUTATIVE (AFU_ORTHOLOGUE AFUA_5G10220)-RELATED"/>
    <property type="match status" value="1"/>
</dbReference>
<evidence type="ECO:0000313" key="5">
    <source>
        <dbReference type="Proteomes" id="UP000464507"/>
    </source>
</evidence>
<evidence type="ECO:0000313" key="4">
    <source>
        <dbReference type="EMBL" id="QHO70595.1"/>
    </source>
</evidence>
<keyword evidence="5" id="KW-1185">Reference proteome</keyword>
<dbReference type="Pfam" id="PF08240">
    <property type="entry name" value="ADH_N"/>
    <property type="match status" value="1"/>
</dbReference>
<dbReference type="GO" id="GO:0003960">
    <property type="term" value="F:quinone reductase (NADPH) activity"/>
    <property type="evidence" value="ECO:0007669"/>
    <property type="project" value="TreeGrafter"/>
</dbReference>
<gene>
    <name evidence="4" type="ORF">BHD05_13995</name>
</gene>
<sequence length="333" mass="35293">MSPTKRASKAVTFSSHGGVDVLELVESPPPAPGPGEVVVEVLAAGINHIEAYVRQGLFADDVPVAFPQHQGTDFSGIVTAIGEGVTSFAKGSEVLGHAVMASHANYIVVPQSSLVAKPASLSWEVAGSLFLAGLAANDAVEAVRVAPGDIVVISAAAGGVGSMEAHLAMARGAKVIGTCGERNFDYLRQIGVKPVVYGDGLADRIREIARGNVTAYLDNFGKDNPAVAQELEVAPARFRSSENRRDIEVQALKPTAEQSEAHTRVLAKLAGLAADRTLNVLISGFYPLDRVHEAFEDLEQRHARGKIVLGMRPVDNSFHGLGNRKVRDEHERT</sequence>
<dbReference type="EMBL" id="CP017146">
    <property type="protein sequence ID" value="QHO70595.1"/>
    <property type="molecule type" value="Genomic_DNA"/>
</dbReference>
<evidence type="ECO:0000256" key="1">
    <source>
        <dbReference type="ARBA" id="ARBA00022857"/>
    </source>
</evidence>
<dbReference type="OrthoDB" id="3727682at2"/>
<proteinExistence type="predicted"/>
<name>A0A7L5AL99_9MICO</name>
<dbReference type="InterPro" id="IPR036291">
    <property type="entry name" value="NAD(P)-bd_dom_sf"/>
</dbReference>
<dbReference type="PANTHER" id="PTHR48106">
    <property type="entry name" value="QUINONE OXIDOREDUCTASE PIG3-RELATED"/>
    <property type="match status" value="1"/>
</dbReference>